<accession>A0A3L6ZII9</accession>
<organism evidence="2 3">
    <name type="scientific">Mycetocola manganoxydans</name>
    <dbReference type="NCBI Taxonomy" id="699879"/>
    <lineage>
        <taxon>Bacteria</taxon>
        <taxon>Bacillati</taxon>
        <taxon>Actinomycetota</taxon>
        <taxon>Actinomycetes</taxon>
        <taxon>Micrococcales</taxon>
        <taxon>Microbacteriaceae</taxon>
        <taxon>Mycetocola</taxon>
    </lineage>
</organism>
<protein>
    <submittedName>
        <fullName evidence="2">Uncharacterized protein</fullName>
    </submittedName>
</protein>
<gene>
    <name evidence="2" type="ORF">D9V29_14730</name>
</gene>
<evidence type="ECO:0000313" key="3">
    <source>
        <dbReference type="Proteomes" id="UP000270299"/>
    </source>
</evidence>
<sequence length="208" mass="22486">MMQHHSDDVKSMFFLYPETRAALERLGWKSTIKMFPTQPVLGVAFGTDLTVWESGQAEPTLRIPFSQIESIELTHLNIDIWAYLAVCLKMPNLGLRRSELVLNLVEADGTTLNEGARRRLVEELSSKLARLESTSENSNSSGSSRSRSRSGLAAVDAVAQTVQGGADEVVLVDVAGTVGPFPVAAKDEPDGCVRSGRDGRVQGSDATP</sequence>
<evidence type="ECO:0000256" key="1">
    <source>
        <dbReference type="SAM" id="MobiDB-lite"/>
    </source>
</evidence>
<dbReference type="EMBL" id="RCUV01000027">
    <property type="protein sequence ID" value="RLP67849.1"/>
    <property type="molecule type" value="Genomic_DNA"/>
</dbReference>
<feature type="region of interest" description="Disordered" evidence="1">
    <location>
        <begin position="180"/>
        <end position="208"/>
    </location>
</feature>
<comment type="caution">
    <text evidence="2">The sequence shown here is derived from an EMBL/GenBank/DDBJ whole genome shotgun (WGS) entry which is preliminary data.</text>
</comment>
<evidence type="ECO:0000313" key="2">
    <source>
        <dbReference type="EMBL" id="RLP67849.1"/>
    </source>
</evidence>
<proteinExistence type="predicted"/>
<feature type="compositionally biased region" description="Basic and acidic residues" evidence="1">
    <location>
        <begin position="185"/>
        <end position="200"/>
    </location>
</feature>
<name>A0A3L6ZII9_9MICO</name>
<keyword evidence="3" id="KW-1185">Reference proteome</keyword>
<reference evidence="2 3" key="1">
    <citation type="submission" date="2018-10" db="EMBL/GenBank/DDBJ databases">
        <authorList>
            <person name="Li J."/>
        </authorList>
    </citation>
    <scope>NUCLEOTIDE SEQUENCE [LARGE SCALE GENOMIC DNA]</scope>
    <source>
        <strain evidence="2 3">CCTCC AB209002</strain>
    </source>
</reference>
<dbReference type="AlphaFoldDB" id="A0A3L6ZII9"/>
<dbReference type="Proteomes" id="UP000270299">
    <property type="component" value="Unassembled WGS sequence"/>
</dbReference>